<dbReference type="Proteomes" id="UP000664521">
    <property type="component" value="Unassembled WGS sequence"/>
</dbReference>
<reference evidence="2" key="1">
    <citation type="submission" date="2021-03" db="EMBL/GenBank/DDBJ databases">
        <authorList>
            <person name="Tagirdzhanova G."/>
        </authorList>
    </citation>
    <scope>NUCLEOTIDE SEQUENCE</scope>
</reference>
<sequence>MVSSGVWAGAISLQRAHDLLEVGDGKRTMKQELDRIGYLGDIEASYRAIPLAAHFELHIEQGPQLEAQEQKIGVVRGVRKNVLNLEASQVQAYRWHTLTVRGQECHTDSSFSRIFVVTIRHIAGVLHGRHVLHSKAYVGMDKLTPISAIVLTAAKVIVHSHNLATEHSCLASTGILSLKPGSINTVPGIVHLSLDIRAGKDELLMGLEDRMRSDFERIADGEDVAHLNDGGTRGKGCSVEWQLDAPSAAVRFDEGCIRCVEESAAVLFGTQSRAVAQSMISGAGMYQASYADAMFPAKNITLTKFQDMIVFLPVGGLQQA</sequence>
<dbReference type="EMBL" id="CAJPDS010000060">
    <property type="protein sequence ID" value="CAF9931790.1"/>
    <property type="molecule type" value="Genomic_DNA"/>
</dbReference>
<dbReference type="AlphaFoldDB" id="A0A8H3IWZ7"/>
<proteinExistence type="predicted"/>
<comment type="caution">
    <text evidence="2">The sequence shown here is derived from an EMBL/GenBank/DDBJ whole genome shotgun (WGS) entry which is preliminary data.</text>
</comment>
<keyword evidence="1" id="KW-0378">Hydrolase</keyword>
<organism evidence="2 3">
    <name type="scientific">Heterodermia speciosa</name>
    <dbReference type="NCBI Taxonomy" id="116794"/>
    <lineage>
        <taxon>Eukaryota</taxon>
        <taxon>Fungi</taxon>
        <taxon>Dikarya</taxon>
        <taxon>Ascomycota</taxon>
        <taxon>Pezizomycotina</taxon>
        <taxon>Lecanoromycetes</taxon>
        <taxon>OSLEUM clade</taxon>
        <taxon>Lecanoromycetidae</taxon>
        <taxon>Caliciales</taxon>
        <taxon>Physciaceae</taxon>
        <taxon>Heterodermia</taxon>
    </lineage>
</organism>
<dbReference type="Gene3D" id="3.40.630.10">
    <property type="entry name" value="Zn peptidases"/>
    <property type="match status" value="1"/>
</dbReference>
<dbReference type="GO" id="GO:0016813">
    <property type="term" value="F:hydrolase activity, acting on carbon-nitrogen (but not peptide) bonds, in linear amidines"/>
    <property type="evidence" value="ECO:0007669"/>
    <property type="project" value="InterPro"/>
</dbReference>
<dbReference type="PANTHER" id="PTHR32494">
    <property type="entry name" value="ALLANTOATE DEIMINASE-RELATED"/>
    <property type="match status" value="1"/>
</dbReference>
<dbReference type="PANTHER" id="PTHR32494:SF5">
    <property type="entry name" value="ALLANTOATE AMIDOHYDROLASE"/>
    <property type="match status" value="1"/>
</dbReference>
<dbReference type="Gene3D" id="3.30.70.360">
    <property type="match status" value="1"/>
</dbReference>
<dbReference type="InterPro" id="IPR010158">
    <property type="entry name" value="Amidase_Cbmase"/>
</dbReference>
<dbReference type="OrthoDB" id="4676at2759"/>
<evidence type="ECO:0000256" key="1">
    <source>
        <dbReference type="ARBA" id="ARBA00022801"/>
    </source>
</evidence>
<protein>
    <submittedName>
        <fullName evidence="2">Uncharacterized protein</fullName>
    </submittedName>
</protein>
<dbReference type="SUPFAM" id="SSF53187">
    <property type="entry name" value="Zn-dependent exopeptidases"/>
    <property type="match status" value="1"/>
</dbReference>
<evidence type="ECO:0000313" key="2">
    <source>
        <dbReference type="EMBL" id="CAF9931790.1"/>
    </source>
</evidence>
<name>A0A8H3IWZ7_9LECA</name>
<dbReference type="InterPro" id="IPR036264">
    <property type="entry name" value="Bact_exopeptidase_dim_dom"/>
</dbReference>
<gene>
    <name evidence="2" type="ORF">HETSPECPRED_008197</name>
</gene>
<keyword evidence="3" id="KW-1185">Reference proteome</keyword>
<evidence type="ECO:0000313" key="3">
    <source>
        <dbReference type="Proteomes" id="UP000664521"/>
    </source>
</evidence>
<dbReference type="SUPFAM" id="SSF55031">
    <property type="entry name" value="Bacterial exopeptidase dimerisation domain"/>
    <property type="match status" value="1"/>
</dbReference>
<accession>A0A8H3IWZ7</accession>